<reference evidence="3" key="1">
    <citation type="submission" date="2019-01" db="EMBL/GenBank/DDBJ databases">
        <title>Draft genome sequences of three monokaryotic isolates of the white-rot basidiomycete fungus Dichomitus squalens.</title>
        <authorList>
            <consortium name="DOE Joint Genome Institute"/>
            <person name="Lopez S.C."/>
            <person name="Andreopoulos B."/>
            <person name="Pangilinan J."/>
            <person name="Lipzen A."/>
            <person name="Riley R."/>
            <person name="Ahrendt S."/>
            <person name="Ng V."/>
            <person name="Barry K."/>
            <person name="Daum C."/>
            <person name="Grigoriev I.V."/>
            <person name="Hilden K.S."/>
            <person name="Makela M.R."/>
            <person name="de Vries R.P."/>
        </authorList>
    </citation>
    <scope>NUCLEOTIDE SEQUENCE [LARGE SCALE GENOMIC DNA]</scope>
    <source>
        <strain evidence="3">OM18370.1</strain>
    </source>
</reference>
<evidence type="ECO:0000256" key="1">
    <source>
        <dbReference type="SAM" id="MobiDB-lite"/>
    </source>
</evidence>
<name>A0A4Q9N3K9_9APHY</name>
<accession>A0A4Q9N3K9</accession>
<dbReference type="EMBL" id="ML143387">
    <property type="protein sequence ID" value="TBU35119.1"/>
    <property type="molecule type" value="Genomic_DNA"/>
</dbReference>
<dbReference type="OrthoDB" id="3267335at2759"/>
<feature type="transmembrane region" description="Helical" evidence="2">
    <location>
        <begin position="6"/>
        <end position="27"/>
    </location>
</feature>
<feature type="compositionally biased region" description="Low complexity" evidence="1">
    <location>
        <begin position="211"/>
        <end position="232"/>
    </location>
</feature>
<proteinExistence type="predicted"/>
<evidence type="ECO:0000256" key="2">
    <source>
        <dbReference type="SAM" id="Phobius"/>
    </source>
</evidence>
<gene>
    <name evidence="3" type="ORF">BD311DRAFT_709290</name>
</gene>
<keyword evidence="2" id="KW-0812">Transmembrane</keyword>
<sequence>MFKVLVHPHGALSPGLFSPISLLYLPFQLLSRPLLLSFILGLLAATIPAVTAQGFVNAQALTVIDSPAPNSPLHAGSTQGIALDVSAGSSGPFAYNFLEVYLVSATTGTNITVSNTPQLLTQEPGSTVKHTNWLVDPCLQSGPYNLTVYESSTLTSDGTGYFTILAVPVQVDNGGVPDPSSCASELNTLQAQPQASSPPPVNLIPGRGNPSGSSTLSSVTATGSATGTATSNVTGSATAISNVTGTATATPTPSAGEIITITAGNGDITIPISNLPGTIVVEPSGGAPPETSTSDVSSGFTTIFKTVAPTTTATLTVTISQPLTVTFEETFVSTFTASGQTQELTVTQTQTLVSTVELIQTQVQTQVSSPEQAGLLPVNSGSGGMSPLSAVTLLSAASVSAFVYVLCSSFTL</sequence>
<organism evidence="3">
    <name type="scientific">Dichomitus squalens</name>
    <dbReference type="NCBI Taxonomy" id="114155"/>
    <lineage>
        <taxon>Eukaryota</taxon>
        <taxon>Fungi</taxon>
        <taxon>Dikarya</taxon>
        <taxon>Basidiomycota</taxon>
        <taxon>Agaricomycotina</taxon>
        <taxon>Agaricomycetes</taxon>
        <taxon>Polyporales</taxon>
        <taxon>Polyporaceae</taxon>
        <taxon>Dichomitus</taxon>
    </lineage>
</organism>
<dbReference type="Proteomes" id="UP000292957">
    <property type="component" value="Unassembled WGS sequence"/>
</dbReference>
<dbReference type="OMA" id="STLIAHW"/>
<keyword evidence="2" id="KW-1133">Transmembrane helix</keyword>
<keyword evidence="2" id="KW-0472">Membrane</keyword>
<feature type="transmembrane region" description="Helical" evidence="2">
    <location>
        <begin position="34"/>
        <end position="56"/>
    </location>
</feature>
<dbReference type="AlphaFoldDB" id="A0A4Q9N3K9"/>
<evidence type="ECO:0000313" key="3">
    <source>
        <dbReference type="EMBL" id="TBU35119.1"/>
    </source>
</evidence>
<protein>
    <submittedName>
        <fullName evidence="3">Uncharacterized protein</fullName>
    </submittedName>
</protein>
<feature type="region of interest" description="Disordered" evidence="1">
    <location>
        <begin position="188"/>
        <end position="232"/>
    </location>
</feature>